<accession>A0AAD4QFV5</accession>
<gene>
    <name evidence="2" type="ORF">EDB92DRAFT_107331</name>
</gene>
<evidence type="ECO:0000313" key="2">
    <source>
        <dbReference type="EMBL" id="KAH8995934.1"/>
    </source>
</evidence>
<comment type="caution">
    <text evidence="2">The sequence shown here is derived from an EMBL/GenBank/DDBJ whole genome shotgun (WGS) entry which is preliminary data.</text>
</comment>
<sequence>MVHHPSALPEFFINAIGAVTIAILYGNPLQFVAQHRPQPLRPIILGGLVICVASVFISSLVTKVRPIIACSSQKCRSRSFSRYGTLHYFKEFLGSQTSGCMHQSFLQPLEPSTCTPISRAWAFWKRSLASSCIFGGSGLGGVGFRFSSNSSSSVSVFVG</sequence>
<feature type="transmembrane region" description="Helical" evidence="1">
    <location>
        <begin position="12"/>
        <end position="31"/>
    </location>
</feature>
<feature type="transmembrane region" description="Helical" evidence="1">
    <location>
        <begin position="43"/>
        <end position="61"/>
    </location>
</feature>
<keyword evidence="3" id="KW-1185">Reference proteome</keyword>
<keyword evidence="1" id="KW-1133">Transmembrane helix</keyword>
<evidence type="ECO:0000256" key="1">
    <source>
        <dbReference type="SAM" id="Phobius"/>
    </source>
</evidence>
<protein>
    <submittedName>
        <fullName evidence="2">Uncharacterized protein</fullName>
    </submittedName>
</protein>
<dbReference type="EMBL" id="JAKELL010000010">
    <property type="protein sequence ID" value="KAH8995934.1"/>
    <property type="molecule type" value="Genomic_DNA"/>
</dbReference>
<proteinExistence type="predicted"/>
<dbReference type="AlphaFoldDB" id="A0AAD4QFV5"/>
<evidence type="ECO:0000313" key="3">
    <source>
        <dbReference type="Proteomes" id="UP001201163"/>
    </source>
</evidence>
<name>A0AAD4QFV5_9AGAM</name>
<dbReference type="Proteomes" id="UP001201163">
    <property type="component" value="Unassembled WGS sequence"/>
</dbReference>
<keyword evidence="1" id="KW-0472">Membrane</keyword>
<organism evidence="2 3">
    <name type="scientific">Lactarius akahatsu</name>
    <dbReference type="NCBI Taxonomy" id="416441"/>
    <lineage>
        <taxon>Eukaryota</taxon>
        <taxon>Fungi</taxon>
        <taxon>Dikarya</taxon>
        <taxon>Basidiomycota</taxon>
        <taxon>Agaricomycotina</taxon>
        <taxon>Agaricomycetes</taxon>
        <taxon>Russulales</taxon>
        <taxon>Russulaceae</taxon>
        <taxon>Lactarius</taxon>
    </lineage>
</organism>
<keyword evidence="1" id="KW-0812">Transmembrane</keyword>
<reference evidence="2" key="1">
    <citation type="submission" date="2022-01" db="EMBL/GenBank/DDBJ databases">
        <title>Comparative genomics reveals a dynamic genome evolution in the ectomycorrhizal milk-cap (Lactarius) mushrooms.</title>
        <authorList>
            <consortium name="DOE Joint Genome Institute"/>
            <person name="Lebreton A."/>
            <person name="Tang N."/>
            <person name="Kuo A."/>
            <person name="LaButti K."/>
            <person name="Drula E."/>
            <person name="Barry K."/>
            <person name="Clum A."/>
            <person name="Lipzen A."/>
            <person name="Mousain D."/>
            <person name="Ng V."/>
            <person name="Wang R."/>
            <person name="Wang X."/>
            <person name="Dai Y."/>
            <person name="Henrissat B."/>
            <person name="Grigoriev I.V."/>
            <person name="Guerin-Laguette A."/>
            <person name="Yu F."/>
            <person name="Martin F.M."/>
        </authorList>
    </citation>
    <scope>NUCLEOTIDE SEQUENCE</scope>
    <source>
        <strain evidence="2">QP</strain>
    </source>
</reference>